<gene>
    <name evidence="6" type="ORF">OFLC_LOCUS13122</name>
</gene>
<dbReference type="AlphaFoldDB" id="A0A183I060"/>
<keyword evidence="2 4" id="KW-0677">Repeat</keyword>
<organism evidence="8">
    <name type="scientific">Onchocerca flexuosa</name>
    <dbReference type="NCBI Taxonomy" id="387005"/>
    <lineage>
        <taxon>Eukaryota</taxon>
        <taxon>Metazoa</taxon>
        <taxon>Ecdysozoa</taxon>
        <taxon>Nematoda</taxon>
        <taxon>Chromadorea</taxon>
        <taxon>Rhabditida</taxon>
        <taxon>Spirurina</taxon>
        <taxon>Spiruromorpha</taxon>
        <taxon>Filarioidea</taxon>
        <taxon>Onchocercidae</taxon>
        <taxon>Onchocerca</taxon>
    </lineage>
</organism>
<dbReference type="InterPro" id="IPR001680">
    <property type="entry name" value="WD40_rpt"/>
</dbReference>
<evidence type="ECO:0000256" key="1">
    <source>
        <dbReference type="ARBA" id="ARBA00022574"/>
    </source>
</evidence>
<feature type="domain" description="DUF1899" evidence="5">
    <location>
        <begin position="3"/>
        <end position="66"/>
    </location>
</feature>
<dbReference type="PROSITE" id="PS50294">
    <property type="entry name" value="WD_REPEATS_REGION"/>
    <property type="match status" value="2"/>
</dbReference>
<evidence type="ECO:0000256" key="2">
    <source>
        <dbReference type="ARBA" id="ARBA00022737"/>
    </source>
</evidence>
<evidence type="ECO:0000256" key="4">
    <source>
        <dbReference type="RuleBase" id="RU280818"/>
    </source>
</evidence>
<dbReference type="InterPro" id="IPR015943">
    <property type="entry name" value="WD40/YVTN_repeat-like_dom_sf"/>
</dbReference>
<feature type="repeat" description="WD" evidence="3">
    <location>
        <begin position="125"/>
        <end position="167"/>
    </location>
</feature>
<dbReference type="PANTHER" id="PTHR10856">
    <property type="entry name" value="CORONIN"/>
    <property type="match status" value="1"/>
</dbReference>
<dbReference type="InterPro" id="IPR036322">
    <property type="entry name" value="WD40_repeat_dom_sf"/>
</dbReference>
<feature type="repeat" description="WD" evidence="3">
    <location>
        <begin position="168"/>
        <end position="209"/>
    </location>
</feature>
<evidence type="ECO:0000256" key="3">
    <source>
        <dbReference type="PROSITE-ProRule" id="PRU00221"/>
    </source>
</evidence>
<dbReference type="PROSITE" id="PS50082">
    <property type="entry name" value="WD_REPEATS_2"/>
    <property type="match status" value="3"/>
</dbReference>
<dbReference type="SMART" id="SM01166">
    <property type="entry name" value="DUF1899"/>
    <property type="match status" value="1"/>
</dbReference>
<dbReference type="WBParaSite" id="OFLC_0001312301-mRNA-1">
    <property type="protein sequence ID" value="OFLC_0001312301-mRNA-1"/>
    <property type="gene ID" value="OFLC_0001312301"/>
</dbReference>
<name>A0A183I060_9BILA</name>
<evidence type="ECO:0000313" key="7">
    <source>
        <dbReference type="Proteomes" id="UP000267606"/>
    </source>
</evidence>
<sequence length="300" mass="33661">MSNIVRQSKFRHVFCKPVKHEQCMSDIRITEITWDSLFCACNSKFIAIICKGAGGPFLVIPINKVGRIEKDYPFVDAHRAPCLEIAWSPFNDNVIASCSEDTTCKVWLIPQNGLIRTINEPAVELCGHQKRVNTLAWHPTASNILLTAGGENKLLIWNVGTGDALLEISGHPDMIWSVSFNYDGSRFVTTSKDRKIRVIDSHTGEVLYQGNGHEGVKPQRAIFLKDGRIFTTGFTKRSERLYALRTQENLDEPLIQEELDTSNGVLFPLYDEDSGLVYLAGKVSGSKRCPFSFSLFLFIT</sequence>
<dbReference type="SUPFAM" id="SSF50978">
    <property type="entry name" value="WD40 repeat-like"/>
    <property type="match status" value="1"/>
</dbReference>
<dbReference type="SMART" id="SM00320">
    <property type="entry name" value="WD40"/>
    <property type="match status" value="3"/>
</dbReference>
<protein>
    <recommendedName>
        <fullName evidence="4">Coronin</fullName>
    </recommendedName>
</protein>
<dbReference type="PANTHER" id="PTHR10856:SF0">
    <property type="entry name" value="CORONIN"/>
    <property type="match status" value="1"/>
</dbReference>
<dbReference type="Gene3D" id="2.130.10.10">
    <property type="entry name" value="YVTN repeat-like/Quinoprotein amine dehydrogenase"/>
    <property type="match status" value="1"/>
</dbReference>
<evidence type="ECO:0000313" key="8">
    <source>
        <dbReference type="WBParaSite" id="OFLC_0001312301-mRNA-1"/>
    </source>
</evidence>
<keyword evidence="7" id="KW-1185">Reference proteome</keyword>
<comment type="similarity">
    <text evidence="4">Belongs to the WD repeat coronin family.</text>
</comment>
<evidence type="ECO:0000259" key="5">
    <source>
        <dbReference type="SMART" id="SM01166"/>
    </source>
</evidence>
<evidence type="ECO:0000313" key="6">
    <source>
        <dbReference type="EMBL" id="VDP12965.1"/>
    </source>
</evidence>
<dbReference type="InterPro" id="IPR015505">
    <property type="entry name" value="Coronin"/>
</dbReference>
<dbReference type="InterPro" id="IPR015048">
    <property type="entry name" value="DUF1899"/>
</dbReference>
<dbReference type="Pfam" id="PF00400">
    <property type="entry name" value="WD40"/>
    <property type="match status" value="3"/>
</dbReference>
<dbReference type="Proteomes" id="UP000267606">
    <property type="component" value="Unassembled WGS sequence"/>
</dbReference>
<reference evidence="6 7" key="2">
    <citation type="submission" date="2018-11" db="EMBL/GenBank/DDBJ databases">
        <authorList>
            <consortium name="Pathogen Informatics"/>
        </authorList>
    </citation>
    <scope>NUCLEOTIDE SEQUENCE [LARGE SCALE GENOMIC DNA]</scope>
</reference>
<keyword evidence="1 3" id="KW-0853">WD repeat</keyword>
<dbReference type="Pfam" id="PF08953">
    <property type="entry name" value="DUF1899"/>
    <property type="match status" value="1"/>
</dbReference>
<dbReference type="STRING" id="387005.A0A183I060"/>
<dbReference type="EMBL" id="UZAJ01040054">
    <property type="protein sequence ID" value="VDP12965.1"/>
    <property type="molecule type" value="Genomic_DNA"/>
</dbReference>
<accession>A0A183I060</accession>
<dbReference type="GO" id="GO:0051015">
    <property type="term" value="F:actin filament binding"/>
    <property type="evidence" value="ECO:0007669"/>
    <property type="project" value="TreeGrafter"/>
</dbReference>
<reference evidence="8" key="1">
    <citation type="submission" date="2016-06" db="UniProtKB">
        <authorList>
            <consortium name="WormBaseParasite"/>
        </authorList>
    </citation>
    <scope>IDENTIFICATION</scope>
</reference>
<feature type="repeat" description="WD" evidence="3">
    <location>
        <begin position="75"/>
        <end position="117"/>
    </location>
</feature>
<proteinExistence type="inferred from homology"/>
<dbReference type="GO" id="GO:0007015">
    <property type="term" value="P:actin filament organization"/>
    <property type="evidence" value="ECO:0007669"/>
    <property type="project" value="TreeGrafter"/>
</dbReference>